<proteinExistence type="predicted"/>
<keyword evidence="2" id="KW-0808">Transferase</keyword>
<evidence type="ECO:0000256" key="1">
    <source>
        <dbReference type="SAM" id="MobiDB-lite"/>
    </source>
</evidence>
<organism evidence="2 3">
    <name type="scientific">Desulfoluna butyratoxydans</name>
    <dbReference type="NCBI Taxonomy" id="231438"/>
    <lineage>
        <taxon>Bacteria</taxon>
        <taxon>Pseudomonadati</taxon>
        <taxon>Thermodesulfobacteriota</taxon>
        <taxon>Desulfobacteria</taxon>
        <taxon>Desulfobacterales</taxon>
        <taxon>Desulfolunaceae</taxon>
        <taxon>Desulfoluna</taxon>
    </lineage>
</organism>
<dbReference type="RefSeq" id="WP_180139313.1">
    <property type="nucleotide sequence ID" value="NZ_CAADHO010000003.1"/>
</dbReference>
<feature type="compositionally biased region" description="Basic and acidic residues" evidence="1">
    <location>
        <begin position="341"/>
        <end position="357"/>
    </location>
</feature>
<dbReference type="AlphaFoldDB" id="A0A4U8YKR8"/>
<accession>A0A4U8YKR8</accession>
<dbReference type="Pfam" id="PF13528">
    <property type="entry name" value="Glyco_trans_1_3"/>
    <property type="match status" value="1"/>
</dbReference>
<evidence type="ECO:0000313" key="2">
    <source>
        <dbReference type="EMBL" id="VFQ44241.1"/>
    </source>
</evidence>
<dbReference type="SUPFAM" id="SSF53756">
    <property type="entry name" value="UDP-Glycosyltransferase/glycogen phosphorylase"/>
    <property type="match status" value="1"/>
</dbReference>
<dbReference type="Proteomes" id="UP000507962">
    <property type="component" value="Unassembled WGS sequence"/>
</dbReference>
<dbReference type="NCBIfam" id="TIGR00661">
    <property type="entry name" value="MJ1255"/>
    <property type="match status" value="1"/>
</dbReference>
<dbReference type="EMBL" id="CAADHO010000003">
    <property type="protein sequence ID" value="VFQ44241.1"/>
    <property type="molecule type" value="Genomic_DNA"/>
</dbReference>
<sequence length="367" mass="40901">MKIFYGVQATGNGHITRARILGRALEAAGARVTWLFSGRPPEKLFDMEAFGNYQTCKGLTFVTKKGRIDPLKTAANLSFPTFFRDIRALDLSDFDCIISDFEPVTAWHCRFHGLPCLGISHQSAFTAPIPLEGARPLQRLVMRCFAPCTTSVGLHWHPFGPNILPPIIDTERSPEPPAPGKILVYLPFEERRVVEKVLAQTGRARYTVYCDINAPRDRGNLHLRPFSRTGFQKDLATCQGVISSAGFELASEAIHLGKKLLVKPVDGQMEQLSNARALELLGFATRMERLAPHTVAAWLDAPVPAPCPFPDTASELAHWITRGRTEKVDLLSRRLWARATRRDPRRPMEQPTGRHPDPPLPARGFTA</sequence>
<protein>
    <submittedName>
        <fullName evidence="2">Glycosyl transferase family 1</fullName>
    </submittedName>
</protein>
<name>A0A4U8YKR8_9BACT</name>
<feature type="region of interest" description="Disordered" evidence="1">
    <location>
        <begin position="341"/>
        <end position="367"/>
    </location>
</feature>
<gene>
    <name evidence="2" type="ORF">MSL71_18860</name>
</gene>
<dbReference type="GO" id="GO:0016740">
    <property type="term" value="F:transferase activity"/>
    <property type="evidence" value="ECO:0007669"/>
    <property type="project" value="UniProtKB-KW"/>
</dbReference>
<evidence type="ECO:0000313" key="3">
    <source>
        <dbReference type="Proteomes" id="UP000507962"/>
    </source>
</evidence>
<keyword evidence="3" id="KW-1185">Reference proteome</keyword>
<dbReference type="Gene3D" id="3.40.50.2000">
    <property type="entry name" value="Glycogen Phosphorylase B"/>
    <property type="match status" value="1"/>
</dbReference>
<dbReference type="InterPro" id="IPR005262">
    <property type="entry name" value="MJ1255-like"/>
</dbReference>
<reference evidence="2 3" key="1">
    <citation type="submission" date="2019-03" db="EMBL/GenBank/DDBJ databases">
        <authorList>
            <person name="Nijsse B."/>
        </authorList>
    </citation>
    <scope>NUCLEOTIDE SEQUENCE [LARGE SCALE GENOMIC DNA]</scope>
    <source>
        <strain evidence="2">Desulfoluna butyratoxydans MSL71</strain>
    </source>
</reference>